<comment type="caution">
    <text evidence="2">The sequence shown here is derived from an EMBL/GenBank/DDBJ whole genome shotgun (WGS) entry which is preliminary data.</text>
</comment>
<sequence length="168" mass="17077">MHSSLLHASPRLRAGMVGGMEKTLLGLVAAGALICCVPSASAASGKQFVLQVLQDKNTLVDVGAPGVGVGDYYVYANVLGRDGRAVGTDGSSCLVTAVDQGKVTTSCVLSVKLPEGQLTAQSLWSTGEGVVEMAVTGGTGAYRGASGTLTCRDVLTPAETYLVELDGR</sequence>
<keyword evidence="3" id="KW-1185">Reference proteome</keyword>
<dbReference type="InterPro" id="IPR041013">
    <property type="entry name" value="AOC-like"/>
</dbReference>
<protein>
    <recommendedName>
        <fullName evidence="1">Allene oxide cyclase barrel-like domain-containing protein</fullName>
    </recommendedName>
</protein>
<dbReference type="InterPro" id="IPR044859">
    <property type="entry name" value="Allene_oxi_cyc_Dirigent"/>
</dbReference>
<dbReference type="GO" id="GO:0046423">
    <property type="term" value="F:allene-oxide cyclase activity"/>
    <property type="evidence" value="ECO:0007669"/>
    <property type="project" value="InterPro"/>
</dbReference>
<gene>
    <name evidence="2" type="ORF">BJP25_21865</name>
</gene>
<proteinExistence type="predicted"/>
<dbReference type="STRING" id="1193682.BJP25_21865"/>
<name>A0A1Q9LKV3_9PSEU</name>
<dbReference type="GO" id="GO:0017000">
    <property type="term" value="P:antibiotic biosynthetic process"/>
    <property type="evidence" value="ECO:0007669"/>
    <property type="project" value="InterPro"/>
</dbReference>
<dbReference type="Pfam" id="PF18678">
    <property type="entry name" value="AOC_like"/>
    <property type="match status" value="1"/>
</dbReference>
<evidence type="ECO:0000259" key="1">
    <source>
        <dbReference type="Pfam" id="PF18678"/>
    </source>
</evidence>
<reference evidence="2 3" key="1">
    <citation type="submission" date="2016-10" db="EMBL/GenBank/DDBJ databases">
        <title>The Draft Genome Sequence of Actinokineospora bangkokensis 44EHWT reveals the biosynthetic pathway of antifungal compounds Thailandins with unusual extender unit butylmalonyl-CoA.</title>
        <authorList>
            <person name="Greule A."/>
            <person name="Intra B."/>
            <person name="Flemming S."/>
            <person name="Rommel M.G."/>
            <person name="Panbangred W."/>
            <person name="Bechthold A."/>
        </authorList>
    </citation>
    <scope>NUCLEOTIDE SEQUENCE [LARGE SCALE GENOMIC DNA]</scope>
    <source>
        <strain evidence="2 3">44EHW</strain>
    </source>
</reference>
<dbReference type="AlphaFoldDB" id="A0A1Q9LKV3"/>
<accession>A0A1Q9LKV3</accession>
<dbReference type="InterPro" id="IPR034871">
    <property type="entry name" value="Allene_oxi_cyc_sf"/>
</dbReference>
<dbReference type="GO" id="GO:0009695">
    <property type="term" value="P:jasmonic acid biosynthetic process"/>
    <property type="evidence" value="ECO:0007669"/>
    <property type="project" value="InterPro"/>
</dbReference>
<organism evidence="2 3">
    <name type="scientific">Actinokineospora bangkokensis</name>
    <dbReference type="NCBI Taxonomy" id="1193682"/>
    <lineage>
        <taxon>Bacteria</taxon>
        <taxon>Bacillati</taxon>
        <taxon>Actinomycetota</taxon>
        <taxon>Actinomycetes</taxon>
        <taxon>Pseudonocardiales</taxon>
        <taxon>Pseudonocardiaceae</taxon>
        <taxon>Actinokineospora</taxon>
    </lineage>
</organism>
<dbReference type="SUPFAM" id="SSF141493">
    <property type="entry name" value="Allene oxide cyclase-like"/>
    <property type="match status" value="1"/>
</dbReference>
<evidence type="ECO:0000313" key="3">
    <source>
        <dbReference type="Proteomes" id="UP000186040"/>
    </source>
</evidence>
<dbReference type="Proteomes" id="UP000186040">
    <property type="component" value="Unassembled WGS sequence"/>
</dbReference>
<dbReference type="EMBL" id="MKQR01000016">
    <property type="protein sequence ID" value="OLR92676.1"/>
    <property type="molecule type" value="Genomic_DNA"/>
</dbReference>
<evidence type="ECO:0000313" key="2">
    <source>
        <dbReference type="EMBL" id="OLR92676.1"/>
    </source>
</evidence>
<feature type="domain" description="Allene oxide cyclase barrel-like" evidence="1">
    <location>
        <begin position="61"/>
        <end position="163"/>
    </location>
</feature>
<dbReference type="Gene3D" id="2.40.480.10">
    <property type="entry name" value="Allene oxide cyclase-like"/>
    <property type="match status" value="1"/>
</dbReference>